<dbReference type="OrthoDB" id="3554680at2759"/>
<name>A0A8E2FBI9_9PEZI</name>
<sequence length="933" mass="103705">MHSIIQSERSFVEAVCRHPEDWIAKWGTFCDAPTNYFPSITWAPDRCATNPSMILKNRYTLSRIRRSDTWFLLTDGEVPEEEVKELAELAMGKDVLNIPIVFLITGTRSSTPEATNISVGISFFANSQDTLILFKDVEAGSLYLIGAKGRFSPLASTSPSNLTRWDGLVKFKNEADFFQHCETLDLSVPKYEAREKLPRGISLGYEWERAHNGPTHVNLDVLLSAGVILDEDLSLLLDDEAFDNLAVAYKTRRRIPDLRRFVTAQKVLQAVPQLEDISGAAAIISRMGEPSATPEQKRALQKRLREAHTKNRELYQSRIADLSSSELGRRIRKRNQMVDAALRQLADIEVAGFTAEILARSSNRARRAAANLDFDVPSYKGYCLVCCGEEEVMSICLKVLNPVDAAANTADFALNFPLAAGSSPTNVDIISSQNQLYLALTSSLQTGASGLSQLFMAILEEVLQSKLWAGAFIQDANWTANGQNEAIQRRRTFQWMISNMLENMSCRETFSKLGDWVSFPRALEWVARDFKMQGLASFAATYPVAGFMHLITLGRKSGAFSEELISSMKVSKVLHFLTSEYLAKLLGNEGKSSWCKPFLEMVYKEFNADAVPKDLGGPQSIVTETDQFWQKISTSLSKSASLLSNWTTTNQVRVICRAQTLIFWLVYYQKSHATAQSFFTRIKEDHPIAAAAFGPETHLPPSLAHSVLLSLFLEQEKLISPDIALLHQGIAPFENPFGPSVLHCAYERCSESFVPSDEAVLASLGQSLSAASSQDDPAFVAAKIDLMRKARTQHLIKAFGIQGRFEGDGTGLSQATRSPTPPSTTSSTIHVNITRTWAALSPEGRRSVCAGGEALEAFVAATRKRICQGHRGNVFRADLYSYIRDVLPSFIHVLGKALKLNGMNEADIALYEHEFRENRLDWKMRFETAVALL</sequence>
<gene>
    <name evidence="1" type="ORF">AOQ84DRAFT_384941</name>
</gene>
<keyword evidence="2" id="KW-1185">Reference proteome</keyword>
<protein>
    <submittedName>
        <fullName evidence="1">Uncharacterized protein</fullName>
    </submittedName>
</protein>
<dbReference type="Proteomes" id="UP000250140">
    <property type="component" value="Unassembled WGS sequence"/>
</dbReference>
<accession>A0A8E2FBI9</accession>
<proteinExistence type="predicted"/>
<reference evidence="1 2" key="1">
    <citation type="journal article" date="2016" name="Nat. Commun.">
        <title>Ectomycorrhizal ecology is imprinted in the genome of the dominant symbiotic fungus Cenococcum geophilum.</title>
        <authorList>
            <consortium name="DOE Joint Genome Institute"/>
            <person name="Peter M."/>
            <person name="Kohler A."/>
            <person name="Ohm R.A."/>
            <person name="Kuo A."/>
            <person name="Krutzmann J."/>
            <person name="Morin E."/>
            <person name="Arend M."/>
            <person name="Barry K.W."/>
            <person name="Binder M."/>
            <person name="Choi C."/>
            <person name="Clum A."/>
            <person name="Copeland A."/>
            <person name="Grisel N."/>
            <person name="Haridas S."/>
            <person name="Kipfer T."/>
            <person name="LaButti K."/>
            <person name="Lindquist E."/>
            <person name="Lipzen A."/>
            <person name="Maire R."/>
            <person name="Meier B."/>
            <person name="Mihaltcheva S."/>
            <person name="Molinier V."/>
            <person name="Murat C."/>
            <person name="Poggeler S."/>
            <person name="Quandt C.A."/>
            <person name="Sperisen C."/>
            <person name="Tritt A."/>
            <person name="Tisserant E."/>
            <person name="Crous P.W."/>
            <person name="Henrissat B."/>
            <person name="Nehls U."/>
            <person name="Egli S."/>
            <person name="Spatafora J.W."/>
            <person name="Grigoriev I.V."/>
            <person name="Martin F.M."/>
        </authorList>
    </citation>
    <scope>NUCLEOTIDE SEQUENCE [LARGE SCALE GENOMIC DNA]</scope>
    <source>
        <strain evidence="1 2">CBS 207.34</strain>
    </source>
</reference>
<organism evidence="1 2">
    <name type="scientific">Glonium stellatum</name>
    <dbReference type="NCBI Taxonomy" id="574774"/>
    <lineage>
        <taxon>Eukaryota</taxon>
        <taxon>Fungi</taxon>
        <taxon>Dikarya</taxon>
        <taxon>Ascomycota</taxon>
        <taxon>Pezizomycotina</taxon>
        <taxon>Dothideomycetes</taxon>
        <taxon>Pleosporomycetidae</taxon>
        <taxon>Gloniales</taxon>
        <taxon>Gloniaceae</taxon>
        <taxon>Glonium</taxon>
    </lineage>
</organism>
<evidence type="ECO:0000313" key="2">
    <source>
        <dbReference type="Proteomes" id="UP000250140"/>
    </source>
</evidence>
<dbReference type="EMBL" id="KV748612">
    <property type="protein sequence ID" value="OCL14146.1"/>
    <property type="molecule type" value="Genomic_DNA"/>
</dbReference>
<dbReference type="AlphaFoldDB" id="A0A8E2FBI9"/>
<evidence type="ECO:0000313" key="1">
    <source>
        <dbReference type="EMBL" id="OCL14146.1"/>
    </source>
</evidence>